<feature type="repeat" description="WD" evidence="3">
    <location>
        <begin position="608"/>
        <end position="643"/>
    </location>
</feature>
<dbReference type="PANTHER" id="PTHR19848">
    <property type="entry name" value="WD40 REPEAT PROTEIN"/>
    <property type="match status" value="1"/>
</dbReference>
<evidence type="ECO:0000256" key="3">
    <source>
        <dbReference type="PROSITE-ProRule" id="PRU00221"/>
    </source>
</evidence>
<dbReference type="Proteomes" id="UP000187209">
    <property type="component" value="Unassembled WGS sequence"/>
</dbReference>
<dbReference type="OrthoDB" id="538223at2759"/>
<keyword evidence="5" id="KW-1185">Reference proteome</keyword>
<evidence type="ECO:0000313" key="4">
    <source>
        <dbReference type="EMBL" id="OMJ96040.1"/>
    </source>
</evidence>
<evidence type="ECO:0000256" key="1">
    <source>
        <dbReference type="ARBA" id="ARBA00022574"/>
    </source>
</evidence>
<dbReference type="InterPro" id="IPR019775">
    <property type="entry name" value="WD40_repeat_CS"/>
</dbReference>
<keyword evidence="1 3" id="KW-0853">WD repeat</keyword>
<dbReference type="Pfam" id="PF00400">
    <property type="entry name" value="WD40"/>
    <property type="match status" value="7"/>
</dbReference>
<dbReference type="InterPro" id="IPR015943">
    <property type="entry name" value="WD40/YVTN_repeat-like_dom_sf"/>
</dbReference>
<dbReference type="PANTHER" id="PTHR19848:SF8">
    <property type="entry name" value="F-BOX AND WD REPEAT DOMAIN CONTAINING 7"/>
    <property type="match status" value="1"/>
</dbReference>
<evidence type="ECO:0000313" key="5">
    <source>
        <dbReference type="Proteomes" id="UP000187209"/>
    </source>
</evidence>
<dbReference type="PROSITE" id="PS50082">
    <property type="entry name" value="WD_REPEATS_2"/>
    <property type="match status" value="6"/>
</dbReference>
<feature type="repeat" description="WD" evidence="3">
    <location>
        <begin position="314"/>
        <end position="348"/>
    </location>
</feature>
<feature type="repeat" description="WD" evidence="3">
    <location>
        <begin position="261"/>
        <end position="302"/>
    </location>
</feature>
<accession>A0A1R2D4A0</accession>
<name>A0A1R2D4A0_9CILI</name>
<dbReference type="SMART" id="SM00320">
    <property type="entry name" value="WD40"/>
    <property type="match status" value="10"/>
</dbReference>
<feature type="repeat" description="WD" evidence="3">
    <location>
        <begin position="657"/>
        <end position="691"/>
    </location>
</feature>
<evidence type="ECO:0000256" key="2">
    <source>
        <dbReference type="ARBA" id="ARBA00022737"/>
    </source>
</evidence>
<feature type="repeat" description="WD" evidence="3">
    <location>
        <begin position="219"/>
        <end position="260"/>
    </location>
</feature>
<dbReference type="PROSITE" id="PS00678">
    <property type="entry name" value="WD_REPEATS_1"/>
    <property type="match status" value="4"/>
</dbReference>
<dbReference type="AlphaFoldDB" id="A0A1R2D4A0"/>
<dbReference type="PRINTS" id="PR00320">
    <property type="entry name" value="GPROTEINBRPT"/>
</dbReference>
<proteinExistence type="predicted"/>
<protein>
    <submittedName>
        <fullName evidence="4">Uncharacterized protein</fullName>
    </submittedName>
</protein>
<organism evidence="4 5">
    <name type="scientific">Stentor coeruleus</name>
    <dbReference type="NCBI Taxonomy" id="5963"/>
    <lineage>
        <taxon>Eukaryota</taxon>
        <taxon>Sar</taxon>
        <taxon>Alveolata</taxon>
        <taxon>Ciliophora</taxon>
        <taxon>Postciliodesmatophora</taxon>
        <taxon>Heterotrichea</taxon>
        <taxon>Heterotrichida</taxon>
        <taxon>Stentoridae</taxon>
        <taxon>Stentor</taxon>
    </lineage>
</organism>
<dbReference type="InterPro" id="IPR036322">
    <property type="entry name" value="WD40_repeat_dom_sf"/>
</dbReference>
<keyword evidence="2" id="KW-0677">Repeat</keyword>
<comment type="caution">
    <text evidence="4">The sequence shown here is derived from an EMBL/GenBank/DDBJ whole genome shotgun (WGS) entry which is preliminary data.</text>
</comment>
<reference evidence="4 5" key="1">
    <citation type="submission" date="2016-11" db="EMBL/GenBank/DDBJ databases">
        <title>The macronuclear genome of Stentor coeruleus: a giant cell with tiny introns.</title>
        <authorList>
            <person name="Slabodnick M."/>
            <person name="Ruby J.G."/>
            <person name="Reiff S.B."/>
            <person name="Swart E.C."/>
            <person name="Gosai S."/>
            <person name="Prabakaran S."/>
            <person name="Witkowska E."/>
            <person name="Larue G.E."/>
            <person name="Fisher S."/>
            <person name="Freeman R.M."/>
            <person name="Gunawardena J."/>
            <person name="Chu W."/>
            <person name="Stover N.A."/>
            <person name="Gregory B.D."/>
            <person name="Nowacki M."/>
            <person name="Derisi J."/>
            <person name="Roy S.W."/>
            <person name="Marshall W.F."/>
            <person name="Sood P."/>
        </authorList>
    </citation>
    <scope>NUCLEOTIDE SEQUENCE [LARGE SCALE GENOMIC DNA]</scope>
    <source>
        <strain evidence="4">WM001</strain>
    </source>
</reference>
<gene>
    <name evidence="4" type="ORF">SteCoe_422</name>
</gene>
<dbReference type="PROSITE" id="PS50294">
    <property type="entry name" value="WD_REPEATS_REGION"/>
    <property type="match status" value="4"/>
</dbReference>
<dbReference type="EMBL" id="MPUH01000004">
    <property type="protein sequence ID" value="OMJ96040.1"/>
    <property type="molecule type" value="Genomic_DNA"/>
</dbReference>
<sequence length="721" mass="82551">MYSKKKNTKKALDDLEKFLNLVILGHSENIIALTLSPNQEYFISGSGDSIRFWNVKNMNQFACLNEFYRYDTLTISKSGKYIVTARSGKFASTIKVPSSALLLYNQKNNTTTPFIYSKRSQLANSSNNNKSLLQFFEKNTQDYNPKTVVISTKYKKFFYAFKKEIHTGIINYPIFEEYLLQEGLRNTNESLYQPSIPKPQLIDFQTFNLQSIFQQEIISQYHTSTITTILFTSNKKYAITSSKDFTIKIWDLENKTHQTTFSGHLNEVLDLAITNNDKFLLSGSLDGTLKIWDLEKKTLQESHMVKNSSKPCQIYSLALSIDNSLLLLACNDNTLRVWEFLTRTQIKSIVLNILIINEIIISYDNLYAILCTSNTIMIMLLITGNIEIYFKNDKILTMIHSDDGKFMYCLQNDANLYVFKIDKFFMNDDIKSVFYNELNVVPMHRYGVNDIALTKGGHLFSARYDGFIKSIDLNAGYDRKMLFSMSNEPLKIVLSPDDQFIVAGLSNGDIKMQDINVNLRYEITDAHRKSITSIAISADSIFMISSSLDCTTKIWFFESRTIKTTFKWENSCVLCSAITLDNQYVVVGKDNAEVVVLDIPNSSICSVLLGHKSSVFSIIIQNDCVHCISGSSDCSIIIWNLKSKFAETILYCEKMIITCISLSLDEELLYAGTYNGMIYVWDLNKKKKLKVFACTKGENINKFYDLYPEFQSKINNYINIS</sequence>
<dbReference type="SUPFAM" id="SSF50978">
    <property type="entry name" value="WD40 repeat-like"/>
    <property type="match status" value="2"/>
</dbReference>
<dbReference type="Gene3D" id="2.130.10.10">
    <property type="entry name" value="YVTN repeat-like/Quinoprotein amine dehydrogenase"/>
    <property type="match status" value="4"/>
</dbReference>
<dbReference type="InterPro" id="IPR020472">
    <property type="entry name" value="WD40_PAC1"/>
</dbReference>
<dbReference type="InterPro" id="IPR001680">
    <property type="entry name" value="WD40_rpt"/>
</dbReference>
<feature type="repeat" description="WD" evidence="3">
    <location>
        <begin position="524"/>
        <end position="565"/>
    </location>
</feature>